<dbReference type="PROSITE" id="PS50943">
    <property type="entry name" value="HTH_CROC1"/>
    <property type="match status" value="1"/>
</dbReference>
<evidence type="ECO:0000313" key="4">
    <source>
        <dbReference type="Proteomes" id="UP001500618"/>
    </source>
</evidence>
<gene>
    <name evidence="3" type="ORF">GCM10009765_38670</name>
</gene>
<dbReference type="EMBL" id="BAAANY010000013">
    <property type="protein sequence ID" value="GAA1685654.1"/>
    <property type="molecule type" value="Genomic_DNA"/>
</dbReference>
<dbReference type="Proteomes" id="UP001500618">
    <property type="component" value="Unassembled WGS sequence"/>
</dbReference>
<dbReference type="Gene3D" id="2.80.10.50">
    <property type="match status" value="2"/>
</dbReference>
<dbReference type="InterPro" id="IPR035992">
    <property type="entry name" value="Ricin_B-like_lectins"/>
</dbReference>
<keyword evidence="1" id="KW-1133">Transmembrane helix</keyword>
<dbReference type="PROSITE" id="PS50231">
    <property type="entry name" value="RICIN_B_LECTIN"/>
    <property type="match status" value="1"/>
</dbReference>
<dbReference type="SMART" id="SM00458">
    <property type="entry name" value="RICIN"/>
    <property type="match status" value="1"/>
</dbReference>
<dbReference type="SUPFAM" id="SSF47413">
    <property type="entry name" value="lambda repressor-like DNA-binding domains"/>
    <property type="match status" value="1"/>
</dbReference>
<evidence type="ECO:0000313" key="3">
    <source>
        <dbReference type="EMBL" id="GAA1685654.1"/>
    </source>
</evidence>
<dbReference type="InterPro" id="IPR000772">
    <property type="entry name" value="Ricin_B_lectin"/>
</dbReference>
<sequence>MTATSTQGSERPRIASWQQLGAHLKTVRTHQQRTQTSVSVRAGSHRQPIRRERISEIENARRDPPSEHELCAILTALQLLPADVQWLQGVRASLAEVPSPPEPPRRHRWRWIALLAAGTVVVVVAALVFVFRGPSSGTIPPVREGAFANRFVQILNVRSGKCLDKTDQDNRAGARVMQWSCWGADNQEWNPARDGVPNLQHDTGSWLVLTLANTDPDASLQVSPYQSVAPGQLFSARSNGPSQGWHYLTLRAVDSGNCLAVRDSSLEDGAGVVAMACTGGPEQTWRIRAV</sequence>
<protein>
    <recommendedName>
        <fullName evidence="2">HTH cro/C1-type domain-containing protein</fullName>
    </recommendedName>
</protein>
<dbReference type="Pfam" id="PF13560">
    <property type="entry name" value="HTH_31"/>
    <property type="match status" value="1"/>
</dbReference>
<dbReference type="RefSeq" id="WP_344311628.1">
    <property type="nucleotide sequence ID" value="NZ_BAAANY010000013.1"/>
</dbReference>
<comment type="caution">
    <text evidence="3">The sequence shown here is derived from an EMBL/GenBank/DDBJ whole genome shotgun (WGS) entry which is preliminary data.</text>
</comment>
<dbReference type="InterPro" id="IPR010982">
    <property type="entry name" value="Lambda_DNA-bd_dom_sf"/>
</dbReference>
<evidence type="ECO:0000256" key="1">
    <source>
        <dbReference type="SAM" id="Phobius"/>
    </source>
</evidence>
<accession>A0ABN2HCL8</accession>
<keyword evidence="4" id="KW-1185">Reference proteome</keyword>
<name>A0ABN2HCL8_9ACTN</name>
<evidence type="ECO:0000259" key="2">
    <source>
        <dbReference type="PROSITE" id="PS50943"/>
    </source>
</evidence>
<keyword evidence="1" id="KW-0812">Transmembrane</keyword>
<dbReference type="InterPro" id="IPR001387">
    <property type="entry name" value="Cro/C1-type_HTH"/>
</dbReference>
<dbReference type="Pfam" id="PF00652">
    <property type="entry name" value="Ricin_B_lectin"/>
    <property type="match status" value="1"/>
</dbReference>
<dbReference type="Gene3D" id="1.10.260.40">
    <property type="entry name" value="lambda repressor-like DNA-binding domains"/>
    <property type="match status" value="1"/>
</dbReference>
<organism evidence="3 4">
    <name type="scientific">Fodinicola feengrottensis</name>
    <dbReference type="NCBI Taxonomy" id="435914"/>
    <lineage>
        <taxon>Bacteria</taxon>
        <taxon>Bacillati</taxon>
        <taxon>Actinomycetota</taxon>
        <taxon>Actinomycetes</taxon>
        <taxon>Mycobacteriales</taxon>
        <taxon>Fodinicola</taxon>
    </lineage>
</organism>
<dbReference type="CDD" id="cd00161">
    <property type="entry name" value="beta-trefoil_Ricin-like"/>
    <property type="match status" value="1"/>
</dbReference>
<feature type="domain" description="HTH cro/C1-type" evidence="2">
    <location>
        <begin position="24"/>
        <end position="87"/>
    </location>
</feature>
<reference evidence="3 4" key="1">
    <citation type="journal article" date="2019" name="Int. J. Syst. Evol. Microbiol.">
        <title>The Global Catalogue of Microorganisms (GCM) 10K type strain sequencing project: providing services to taxonomists for standard genome sequencing and annotation.</title>
        <authorList>
            <consortium name="The Broad Institute Genomics Platform"/>
            <consortium name="The Broad Institute Genome Sequencing Center for Infectious Disease"/>
            <person name="Wu L."/>
            <person name="Ma J."/>
        </authorList>
    </citation>
    <scope>NUCLEOTIDE SEQUENCE [LARGE SCALE GENOMIC DNA]</scope>
    <source>
        <strain evidence="3 4">JCM 14718</strain>
    </source>
</reference>
<proteinExistence type="predicted"/>
<dbReference type="SUPFAM" id="SSF50370">
    <property type="entry name" value="Ricin B-like lectins"/>
    <property type="match status" value="1"/>
</dbReference>
<keyword evidence="1" id="KW-0472">Membrane</keyword>
<feature type="transmembrane region" description="Helical" evidence="1">
    <location>
        <begin position="111"/>
        <end position="131"/>
    </location>
</feature>